<keyword evidence="3" id="KW-0413">Isomerase</keyword>
<dbReference type="RefSeq" id="WP_029210267.1">
    <property type="nucleotide sequence ID" value="NZ_DAMCTM010000005.1"/>
</dbReference>
<dbReference type="InterPro" id="IPR001608">
    <property type="entry name" value="Ala_racemase_N"/>
</dbReference>
<dbReference type="PANTHER" id="PTHR30511:SF3">
    <property type="entry name" value="LYSINE RACEMASE"/>
    <property type="match status" value="1"/>
</dbReference>
<name>A0ABS9Q2A9_9MICO</name>
<dbReference type="Proteomes" id="UP001521931">
    <property type="component" value="Unassembled WGS sequence"/>
</dbReference>
<sequence length="373" mass="39873">MSGHPTPRVELYPDRITYNALSVVELAHDHGATVAGVAKVTCAHPAVVDAMVAGGVDLIADSRIDNLRQTRERGIELPLMLLRISERSRAAEIVEFADISLNSSLQTMDVLSQAAVAAGKRHQVILMVDVGDLREGVWPDRAVEVAFGAAQLPGIEVVGLGCNLACFGGVVPSEENMSLLVDVREACRAATGLELPMLSGGNSASLPFLASGHMPAEIDNFRMGESIVLGRNVFDRSPWPGTRQDTVRLVVEVVELERKPSVPIGKRGQNAFGEEPAFEDRGTRLRAIVNLGRQDVVIDGLDPLDPNISILGASSDHMILDVEDAVDAGSLRVGDEIAFYPDYAALLALSTSPYVDKVVIGGPRAYPSAWRVG</sequence>
<reference evidence="5 6" key="1">
    <citation type="submission" date="2022-02" db="EMBL/GenBank/DDBJ databases">
        <title>Uncovering new skin microbiome diversity through culturing and metagenomics.</title>
        <authorList>
            <person name="Conlan S."/>
            <person name="Deming C."/>
            <person name="Nisc Comparative Sequencing Program N."/>
            <person name="Segre J.A."/>
        </authorList>
    </citation>
    <scope>NUCLEOTIDE SEQUENCE [LARGE SCALE GENOMIC DNA]</scope>
    <source>
        <strain evidence="5 6">ACRQZ</strain>
    </source>
</reference>
<gene>
    <name evidence="5" type="ORF">MHL29_08945</name>
</gene>
<dbReference type="PANTHER" id="PTHR30511">
    <property type="entry name" value="ALANINE RACEMASE"/>
    <property type="match status" value="1"/>
</dbReference>
<accession>A0ABS9Q2A9</accession>
<dbReference type="SUPFAM" id="SSF51419">
    <property type="entry name" value="PLP-binding barrel"/>
    <property type="match status" value="1"/>
</dbReference>
<evidence type="ECO:0000256" key="2">
    <source>
        <dbReference type="ARBA" id="ARBA00022898"/>
    </source>
</evidence>
<keyword evidence="6" id="KW-1185">Reference proteome</keyword>
<organism evidence="5 6">
    <name type="scientific">Arsenicicoccus bolidensis</name>
    <dbReference type="NCBI Taxonomy" id="229480"/>
    <lineage>
        <taxon>Bacteria</taxon>
        <taxon>Bacillati</taxon>
        <taxon>Actinomycetota</taxon>
        <taxon>Actinomycetes</taxon>
        <taxon>Micrococcales</taxon>
        <taxon>Intrasporangiaceae</taxon>
        <taxon>Arsenicicoccus</taxon>
    </lineage>
</organism>
<dbReference type="EMBL" id="JAKRCV010000023">
    <property type="protein sequence ID" value="MCG7322012.1"/>
    <property type="molecule type" value="Genomic_DNA"/>
</dbReference>
<evidence type="ECO:0000256" key="1">
    <source>
        <dbReference type="ARBA" id="ARBA00001933"/>
    </source>
</evidence>
<dbReference type="Pfam" id="PF01168">
    <property type="entry name" value="Ala_racemase_N"/>
    <property type="match status" value="1"/>
</dbReference>
<protein>
    <submittedName>
        <fullName evidence="5">Alanine/ornithine racemase family PLP-dependent enzyme</fullName>
    </submittedName>
</protein>
<evidence type="ECO:0000313" key="5">
    <source>
        <dbReference type="EMBL" id="MCG7322012.1"/>
    </source>
</evidence>
<evidence type="ECO:0000313" key="6">
    <source>
        <dbReference type="Proteomes" id="UP001521931"/>
    </source>
</evidence>
<dbReference type="CDD" id="cd06815">
    <property type="entry name" value="PLPDE_III_AR_like_1"/>
    <property type="match status" value="1"/>
</dbReference>
<proteinExistence type="predicted"/>
<dbReference type="InterPro" id="IPR000821">
    <property type="entry name" value="Ala_racemase"/>
</dbReference>
<feature type="domain" description="Alanine racemase N-terminal" evidence="4">
    <location>
        <begin position="14"/>
        <end position="228"/>
    </location>
</feature>
<comment type="caution">
    <text evidence="5">The sequence shown here is derived from an EMBL/GenBank/DDBJ whole genome shotgun (WGS) entry which is preliminary data.</text>
</comment>
<keyword evidence="2" id="KW-0663">Pyridoxal phosphate</keyword>
<evidence type="ECO:0000256" key="3">
    <source>
        <dbReference type="ARBA" id="ARBA00023235"/>
    </source>
</evidence>
<dbReference type="InterPro" id="IPR029066">
    <property type="entry name" value="PLP-binding_barrel"/>
</dbReference>
<dbReference type="Gene3D" id="3.20.20.10">
    <property type="entry name" value="Alanine racemase"/>
    <property type="match status" value="1"/>
</dbReference>
<comment type="cofactor">
    <cofactor evidence="1">
        <name>pyridoxal 5'-phosphate</name>
        <dbReference type="ChEBI" id="CHEBI:597326"/>
    </cofactor>
</comment>
<evidence type="ECO:0000259" key="4">
    <source>
        <dbReference type="Pfam" id="PF01168"/>
    </source>
</evidence>